<protein>
    <recommendedName>
        <fullName evidence="1">DUF6318 domain-containing protein</fullName>
    </recommendedName>
</protein>
<evidence type="ECO:0000259" key="1">
    <source>
        <dbReference type="Pfam" id="PF19843"/>
    </source>
</evidence>
<sequence>MSEARPAVNIAVPEKPLLADENSIEGLKAFTEWWFELLNYAYATDDLQPLWAVTNPGCRTCQNIQESITEVYAEGGWMTGGEVSLDGYYTKFRVNIHGSVDAYVSIKQAPVDVYNEAGELINELPEHVDEEANLFRATFVNGTWTTVDYGPIPISND</sequence>
<organism evidence="2 3">
    <name type="scientific">Arthrobacter pigmenti</name>
    <dbReference type="NCBI Taxonomy" id="271432"/>
    <lineage>
        <taxon>Bacteria</taxon>
        <taxon>Bacillati</taxon>
        <taxon>Actinomycetota</taxon>
        <taxon>Actinomycetes</taxon>
        <taxon>Micrococcales</taxon>
        <taxon>Micrococcaceae</taxon>
        <taxon>Arthrobacter</taxon>
    </lineage>
</organism>
<dbReference type="EMBL" id="JAATJL010000001">
    <property type="protein sequence ID" value="NJC22050.1"/>
    <property type="molecule type" value="Genomic_DNA"/>
</dbReference>
<dbReference type="Proteomes" id="UP000547458">
    <property type="component" value="Unassembled WGS sequence"/>
</dbReference>
<gene>
    <name evidence="2" type="ORF">BJ994_001126</name>
</gene>
<reference evidence="2 3" key="1">
    <citation type="submission" date="2020-03" db="EMBL/GenBank/DDBJ databases">
        <title>Sequencing the genomes of 1000 actinobacteria strains.</title>
        <authorList>
            <person name="Klenk H.-P."/>
        </authorList>
    </citation>
    <scope>NUCLEOTIDE SEQUENCE [LARGE SCALE GENOMIC DNA]</scope>
    <source>
        <strain evidence="2 3">DSM 16403</strain>
    </source>
</reference>
<name>A0A846RK54_9MICC</name>
<evidence type="ECO:0000313" key="3">
    <source>
        <dbReference type="Proteomes" id="UP000547458"/>
    </source>
</evidence>
<comment type="caution">
    <text evidence="2">The sequence shown here is derived from an EMBL/GenBank/DDBJ whole genome shotgun (WGS) entry which is preliminary data.</text>
</comment>
<dbReference type="InterPro" id="IPR046281">
    <property type="entry name" value="DUF6318"/>
</dbReference>
<dbReference type="Pfam" id="PF19843">
    <property type="entry name" value="DUF6318"/>
    <property type="match status" value="1"/>
</dbReference>
<evidence type="ECO:0000313" key="2">
    <source>
        <dbReference type="EMBL" id="NJC22050.1"/>
    </source>
</evidence>
<proteinExistence type="predicted"/>
<dbReference type="AlphaFoldDB" id="A0A846RK54"/>
<accession>A0A846RK54</accession>
<feature type="domain" description="DUF6318" evidence="1">
    <location>
        <begin position="3"/>
        <end position="147"/>
    </location>
</feature>
<keyword evidence="3" id="KW-1185">Reference proteome</keyword>